<feature type="region of interest" description="Disordered" evidence="1">
    <location>
        <begin position="1"/>
        <end position="25"/>
    </location>
</feature>
<organism evidence="2 3">
    <name type="scientific">Arthrobacter jinronghuae</name>
    <dbReference type="NCBI Taxonomy" id="2964609"/>
    <lineage>
        <taxon>Bacteria</taxon>
        <taxon>Bacillati</taxon>
        <taxon>Actinomycetota</taxon>
        <taxon>Actinomycetes</taxon>
        <taxon>Micrococcales</taxon>
        <taxon>Micrococcaceae</taxon>
        <taxon>Arthrobacter</taxon>
    </lineage>
</organism>
<protein>
    <submittedName>
        <fullName evidence="2">Uncharacterized protein</fullName>
    </submittedName>
</protein>
<dbReference type="EMBL" id="JANFLP010000008">
    <property type="protein sequence ID" value="MCQ1949675.1"/>
    <property type="molecule type" value="Genomic_DNA"/>
</dbReference>
<dbReference type="RefSeq" id="WP_255798153.1">
    <property type="nucleotide sequence ID" value="NZ_CP104263.1"/>
</dbReference>
<proteinExistence type="predicted"/>
<evidence type="ECO:0000313" key="3">
    <source>
        <dbReference type="Proteomes" id="UP001206924"/>
    </source>
</evidence>
<evidence type="ECO:0000313" key="2">
    <source>
        <dbReference type="EMBL" id="MCQ1949675.1"/>
    </source>
</evidence>
<feature type="region of interest" description="Disordered" evidence="1">
    <location>
        <begin position="54"/>
        <end position="82"/>
    </location>
</feature>
<dbReference type="Proteomes" id="UP001206924">
    <property type="component" value="Unassembled WGS sequence"/>
</dbReference>
<sequence>MPESQPSTPWPQSPVSTDDEAVDSLLDALGPLPAQPVAAHAAVYRELHDALLTELNTEPAAPSPAAAPKAPPAPGNHLGTAD</sequence>
<reference evidence="2 3" key="1">
    <citation type="submission" date="2022-07" db="EMBL/GenBank/DDBJ databases">
        <title>Novel species in genus Arthrobacter.</title>
        <authorList>
            <person name="Liu Y."/>
        </authorList>
    </citation>
    <scope>NUCLEOTIDE SEQUENCE [LARGE SCALE GENOMIC DNA]</scope>
    <source>
        <strain evidence="3">zg-Y859</strain>
    </source>
</reference>
<comment type="caution">
    <text evidence="2">The sequence shown here is derived from an EMBL/GenBank/DDBJ whole genome shotgun (WGS) entry which is preliminary data.</text>
</comment>
<accession>A0ABT1NPK9</accession>
<feature type="compositionally biased region" description="Low complexity" evidence="1">
    <location>
        <begin position="59"/>
        <end position="68"/>
    </location>
</feature>
<name>A0ABT1NPK9_9MICC</name>
<evidence type="ECO:0000256" key="1">
    <source>
        <dbReference type="SAM" id="MobiDB-lite"/>
    </source>
</evidence>
<keyword evidence="3" id="KW-1185">Reference proteome</keyword>
<gene>
    <name evidence="2" type="ORF">NNX28_06995</name>
</gene>